<sequence>MMSDVEIKGVQETLKNLEKKLGSRKIRAITKEAIDAGAKQVEKRLQKDMLVFKDKGYTIDEVVKTEAIFRNNQANAKIGWNGPHERYRIIHLNEWGYTRNGKQIRPRGFGVITKSLKDSEPLYFNTVAEEVKKNL</sequence>
<proteinExistence type="predicted"/>
<organism evidence="1 2">
    <name type="scientific">Enterococcus hirae</name>
    <dbReference type="NCBI Taxonomy" id="1354"/>
    <lineage>
        <taxon>Bacteria</taxon>
        <taxon>Bacillati</taxon>
        <taxon>Bacillota</taxon>
        <taxon>Bacilli</taxon>
        <taxon>Lactobacillales</taxon>
        <taxon>Enterococcaceae</taxon>
        <taxon>Enterococcus</taxon>
    </lineage>
</organism>
<dbReference type="Proteomes" id="UP000352698">
    <property type="component" value="Unassembled WGS sequence"/>
</dbReference>
<dbReference type="EMBL" id="CABEEP010000001">
    <property type="protein sequence ID" value="VTQ61408.1"/>
    <property type="molecule type" value="Genomic_DNA"/>
</dbReference>
<evidence type="ECO:0000313" key="2">
    <source>
        <dbReference type="Proteomes" id="UP000352698"/>
    </source>
</evidence>
<evidence type="ECO:0000313" key="1">
    <source>
        <dbReference type="EMBL" id="VTQ61408.1"/>
    </source>
</evidence>
<reference evidence="1 2" key="1">
    <citation type="submission" date="2019-05" db="EMBL/GenBank/DDBJ databases">
        <authorList>
            <consortium name="Pathogen Informatics"/>
        </authorList>
    </citation>
    <scope>NUCLEOTIDE SEQUENCE [LARGE SCALE GENOMIC DNA]</scope>
    <source>
        <strain evidence="1 2">NCTC12204</strain>
    </source>
</reference>
<gene>
    <name evidence="1" type="ORF">NCTC12204_00801</name>
</gene>
<protein>
    <recommendedName>
        <fullName evidence="3">HK97 gp10 family phage protein</fullName>
    </recommendedName>
</protein>
<name>A0A7Z9AT00_ENTHR</name>
<accession>A0A7Z9AT00</accession>
<comment type="caution">
    <text evidence="1">The sequence shown here is derived from an EMBL/GenBank/DDBJ whole genome shotgun (WGS) entry which is preliminary data.</text>
</comment>
<evidence type="ECO:0008006" key="3">
    <source>
        <dbReference type="Google" id="ProtNLM"/>
    </source>
</evidence>
<dbReference type="AlphaFoldDB" id="A0A7Z9AT00"/>